<keyword evidence="1" id="KW-0472">Membrane</keyword>
<sequence>MRIWNTRFLIFFMAIAIAITLYGLFVKKEMLNEVFAARVFFTSCITTLIYFIVLRRNEKKSL</sequence>
<keyword evidence="1" id="KW-0812">Transmembrane</keyword>
<protein>
    <submittedName>
        <fullName evidence="2">Uncharacterized protein</fullName>
    </submittedName>
</protein>
<feature type="transmembrane region" description="Helical" evidence="1">
    <location>
        <begin position="7"/>
        <end position="25"/>
    </location>
</feature>
<feature type="transmembrane region" description="Helical" evidence="1">
    <location>
        <begin position="37"/>
        <end position="54"/>
    </location>
</feature>
<keyword evidence="1" id="KW-1133">Transmembrane helix</keyword>
<dbReference type="AlphaFoldDB" id="F0S683"/>
<dbReference type="HOGENOM" id="CLU_2900862_0_0_10"/>
<evidence type="ECO:0000256" key="1">
    <source>
        <dbReference type="SAM" id="Phobius"/>
    </source>
</evidence>
<dbReference type="EMBL" id="CP002545">
    <property type="protein sequence ID" value="ADY53197.1"/>
    <property type="molecule type" value="Genomic_DNA"/>
</dbReference>
<organism evidence="2 3">
    <name type="scientific">Pseudopedobacter saltans (strain ATCC 51119 / DSM 12145 / JCM 21818 / CCUG 39354 / LMG 10337 / NBRC 100064 / NCIMB 13643)</name>
    <name type="common">Pedobacter saltans</name>
    <dbReference type="NCBI Taxonomy" id="762903"/>
    <lineage>
        <taxon>Bacteria</taxon>
        <taxon>Pseudomonadati</taxon>
        <taxon>Bacteroidota</taxon>
        <taxon>Sphingobacteriia</taxon>
        <taxon>Sphingobacteriales</taxon>
        <taxon>Sphingobacteriaceae</taxon>
        <taxon>Pseudopedobacter</taxon>
    </lineage>
</organism>
<name>F0S683_PSESL</name>
<proteinExistence type="predicted"/>
<keyword evidence="3" id="KW-1185">Reference proteome</keyword>
<dbReference type="Proteomes" id="UP000000310">
    <property type="component" value="Chromosome"/>
</dbReference>
<gene>
    <name evidence="2" type="ordered locus">Pedsa_2655</name>
</gene>
<evidence type="ECO:0000313" key="2">
    <source>
        <dbReference type="EMBL" id="ADY53197.1"/>
    </source>
</evidence>
<reference evidence="3" key="2">
    <citation type="submission" date="2011-02" db="EMBL/GenBank/DDBJ databases">
        <title>The complete genome of Pedobacter saltans DSM 12145.</title>
        <authorList>
            <consortium name="US DOE Joint Genome Institute (JGI-PGF)"/>
            <person name="Lucas S."/>
            <person name="Copeland A."/>
            <person name="Lapidus A."/>
            <person name="Bruce D."/>
            <person name="Goodwin L."/>
            <person name="Pitluck S."/>
            <person name="Kyrpides N."/>
            <person name="Mavromatis K."/>
            <person name="Pagani I."/>
            <person name="Ivanova N."/>
            <person name="Ovchinnikova G."/>
            <person name="Lu M."/>
            <person name="Detter J.C."/>
            <person name="Han C."/>
            <person name="Land M."/>
            <person name="Hauser L."/>
            <person name="Markowitz V."/>
            <person name="Cheng J.-F."/>
            <person name="Hugenholtz P."/>
            <person name="Woyke T."/>
            <person name="Wu D."/>
            <person name="Tindall B."/>
            <person name="Pomrenke H.G."/>
            <person name="Brambilla E."/>
            <person name="Klenk H.-P."/>
            <person name="Eisen J.A."/>
        </authorList>
    </citation>
    <scope>NUCLEOTIDE SEQUENCE [LARGE SCALE GENOMIC DNA]</scope>
    <source>
        <strain evidence="3">ATCC 51119 / DSM 12145 / JCM 21818 / LMG 10337 / NBRC 100064 / NCIMB 13643</strain>
    </source>
</reference>
<evidence type="ECO:0000313" key="3">
    <source>
        <dbReference type="Proteomes" id="UP000000310"/>
    </source>
</evidence>
<reference evidence="2 3" key="1">
    <citation type="journal article" date="2011" name="Stand. Genomic Sci.">
        <title>Complete genome sequence of the gliding, heparinolytic Pedobacter saltans type strain (113).</title>
        <authorList>
            <person name="Liolios K."/>
            <person name="Sikorski J."/>
            <person name="Lu M."/>
            <person name="Nolan M."/>
            <person name="Lapidus A."/>
            <person name="Lucas S."/>
            <person name="Hammon N."/>
            <person name="Deshpande S."/>
            <person name="Cheng J.F."/>
            <person name="Tapia R."/>
            <person name="Han C."/>
            <person name="Goodwin L."/>
            <person name="Pitluck S."/>
            <person name="Huntemann M."/>
            <person name="Ivanova N."/>
            <person name="Pagani I."/>
            <person name="Mavromatis K."/>
            <person name="Ovchinikova G."/>
            <person name="Pati A."/>
            <person name="Chen A."/>
            <person name="Palaniappan K."/>
            <person name="Land M."/>
            <person name="Hauser L."/>
            <person name="Brambilla E.M."/>
            <person name="Kotsyurbenko O."/>
            <person name="Rohde M."/>
            <person name="Tindall B.J."/>
            <person name="Abt B."/>
            <person name="Goker M."/>
            <person name="Detter J.C."/>
            <person name="Woyke T."/>
            <person name="Bristow J."/>
            <person name="Eisen J.A."/>
            <person name="Markowitz V."/>
            <person name="Hugenholtz P."/>
            <person name="Klenk H.P."/>
            <person name="Kyrpides N.C."/>
        </authorList>
    </citation>
    <scope>NUCLEOTIDE SEQUENCE [LARGE SCALE GENOMIC DNA]</scope>
    <source>
        <strain evidence="3">ATCC 51119 / DSM 12145 / JCM 21818 / LMG 10337 / NBRC 100064 / NCIMB 13643</strain>
    </source>
</reference>
<dbReference type="KEGG" id="psn:Pedsa_2655"/>
<accession>F0S683</accession>